<dbReference type="Gene3D" id="2.40.70.10">
    <property type="entry name" value="Acid Proteases"/>
    <property type="match status" value="2"/>
</dbReference>
<comment type="similarity">
    <text evidence="1 4">Belongs to the peptidase A1 family.</text>
</comment>
<proteinExistence type="inferred from homology"/>
<keyword evidence="4" id="KW-0378">Hydrolase</keyword>
<evidence type="ECO:0000256" key="3">
    <source>
        <dbReference type="PIRSR" id="PIRSR601461-1"/>
    </source>
</evidence>
<dbReference type="PROSITE" id="PS00141">
    <property type="entry name" value="ASP_PROTEASE"/>
    <property type="match status" value="2"/>
</dbReference>
<name>S8EG25_FOMSC</name>
<dbReference type="GO" id="GO:0004190">
    <property type="term" value="F:aspartic-type endopeptidase activity"/>
    <property type="evidence" value="ECO:0007669"/>
    <property type="project" value="UniProtKB-KW"/>
</dbReference>
<dbReference type="SUPFAM" id="SSF50630">
    <property type="entry name" value="Acid proteases"/>
    <property type="match status" value="1"/>
</dbReference>
<evidence type="ECO:0000313" key="8">
    <source>
        <dbReference type="Proteomes" id="UP000015241"/>
    </source>
</evidence>
<protein>
    <recommendedName>
        <fullName evidence="6">Peptidase A1 domain-containing protein</fullName>
    </recommendedName>
</protein>
<dbReference type="InterPro" id="IPR033121">
    <property type="entry name" value="PEPTIDASE_A1"/>
</dbReference>
<keyword evidence="8" id="KW-1185">Reference proteome</keyword>
<feature type="chain" id="PRO_5004563041" description="Peptidase A1 domain-containing protein" evidence="5">
    <location>
        <begin position="21"/>
        <end position="448"/>
    </location>
</feature>
<dbReference type="GO" id="GO:0006508">
    <property type="term" value="P:proteolysis"/>
    <property type="evidence" value="ECO:0007669"/>
    <property type="project" value="UniProtKB-KW"/>
</dbReference>
<evidence type="ECO:0000313" key="7">
    <source>
        <dbReference type="EMBL" id="EPT03228.1"/>
    </source>
</evidence>
<dbReference type="PRINTS" id="PR00792">
    <property type="entry name" value="PEPSIN"/>
</dbReference>
<feature type="domain" description="Peptidase A1" evidence="6">
    <location>
        <begin position="115"/>
        <end position="426"/>
    </location>
</feature>
<dbReference type="EMBL" id="KE504131">
    <property type="protein sequence ID" value="EPT03228.1"/>
    <property type="molecule type" value="Genomic_DNA"/>
</dbReference>
<dbReference type="PANTHER" id="PTHR47966">
    <property type="entry name" value="BETA-SITE APP-CLEAVING ENZYME, ISOFORM A-RELATED"/>
    <property type="match status" value="1"/>
</dbReference>
<dbReference type="Proteomes" id="UP000015241">
    <property type="component" value="Unassembled WGS sequence"/>
</dbReference>
<dbReference type="CDD" id="cd05471">
    <property type="entry name" value="pepsin_like"/>
    <property type="match status" value="1"/>
</dbReference>
<feature type="active site" evidence="3">
    <location>
        <position position="133"/>
    </location>
</feature>
<dbReference type="InterPro" id="IPR034164">
    <property type="entry name" value="Pepsin-like_dom"/>
</dbReference>
<sequence length="448" mass="48274">MKLKLAQVLLALAWLRSTQCAPTLDLPLGLDLPLDVPTVDLPWASPQASKVTLPFARRINTADPGSASVVRFDQARAEFFRDRADGKFAGVTTATEAMQAAKVFHVPATAQVVSYVAEVQIGNPPTNYSLLIDTGSSNTWVGADPLKPYMPSRTTMFTANAVYVEYATGFFLGVQVTDEITLAPGLTIKRQGIGAAVFAQGFVVDGIMGIGPRGLTYGTLWPQTTKCIPTLMDNAYQQGLLENYVIGISFAPSRNPSEMNGELTFGGIDQSKYEGSLNYVPASGYVGIDQSVKYGDTEILRTTAGIIDTGTTLLLLASDAFSAYQTMTGATMDAKTKFLTISEEQYGSLKSMYFDIGGISYELTPDAQLWPRSLNTNIGGDPDGYYLVVSDNGEASGTGLDFVNGMTWLERFYTVYDIGNSRVGLAETKHTFSVSNVHHEVVLLEPAA</sequence>
<evidence type="ECO:0000256" key="4">
    <source>
        <dbReference type="RuleBase" id="RU000454"/>
    </source>
</evidence>
<keyword evidence="5" id="KW-0732">Signal</keyword>
<dbReference type="Pfam" id="PF00026">
    <property type="entry name" value="Asp"/>
    <property type="match status" value="1"/>
</dbReference>
<accession>S8EG25</accession>
<keyword evidence="2 4" id="KW-0064">Aspartyl protease</keyword>
<dbReference type="InParanoid" id="S8EG25"/>
<dbReference type="AlphaFoldDB" id="S8EG25"/>
<feature type="active site" evidence="3">
    <location>
        <position position="308"/>
    </location>
</feature>
<dbReference type="OrthoDB" id="660550at2759"/>
<evidence type="ECO:0000259" key="6">
    <source>
        <dbReference type="PROSITE" id="PS51767"/>
    </source>
</evidence>
<gene>
    <name evidence="7" type="ORF">FOMPIDRAFT_115809</name>
</gene>
<dbReference type="InterPro" id="IPR001461">
    <property type="entry name" value="Aspartic_peptidase_A1"/>
</dbReference>
<dbReference type="InterPro" id="IPR001969">
    <property type="entry name" value="Aspartic_peptidase_AS"/>
</dbReference>
<dbReference type="PROSITE" id="PS51767">
    <property type="entry name" value="PEPTIDASE_A1"/>
    <property type="match status" value="1"/>
</dbReference>
<dbReference type="eggNOG" id="KOG1339">
    <property type="taxonomic scope" value="Eukaryota"/>
</dbReference>
<evidence type="ECO:0000256" key="2">
    <source>
        <dbReference type="ARBA" id="ARBA00022750"/>
    </source>
</evidence>
<evidence type="ECO:0000256" key="5">
    <source>
        <dbReference type="SAM" id="SignalP"/>
    </source>
</evidence>
<evidence type="ECO:0000256" key="1">
    <source>
        <dbReference type="ARBA" id="ARBA00007447"/>
    </source>
</evidence>
<dbReference type="HOGENOM" id="CLU_038846_0_0_1"/>
<dbReference type="PANTHER" id="PTHR47966:SF51">
    <property type="entry name" value="BETA-SITE APP-CLEAVING ENZYME, ISOFORM A-RELATED"/>
    <property type="match status" value="1"/>
</dbReference>
<reference evidence="7 8" key="1">
    <citation type="journal article" date="2012" name="Science">
        <title>The Paleozoic origin of enzymatic lignin decomposition reconstructed from 31 fungal genomes.</title>
        <authorList>
            <person name="Floudas D."/>
            <person name="Binder M."/>
            <person name="Riley R."/>
            <person name="Barry K."/>
            <person name="Blanchette R.A."/>
            <person name="Henrissat B."/>
            <person name="Martinez A.T."/>
            <person name="Otillar R."/>
            <person name="Spatafora J.W."/>
            <person name="Yadav J.S."/>
            <person name="Aerts A."/>
            <person name="Benoit I."/>
            <person name="Boyd A."/>
            <person name="Carlson A."/>
            <person name="Copeland A."/>
            <person name="Coutinho P.M."/>
            <person name="de Vries R.P."/>
            <person name="Ferreira P."/>
            <person name="Findley K."/>
            <person name="Foster B."/>
            <person name="Gaskell J."/>
            <person name="Glotzer D."/>
            <person name="Gorecki P."/>
            <person name="Heitman J."/>
            <person name="Hesse C."/>
            <person name="Hori C."/>
            <person name="Igarashi K."/>
            <person name="Jurgens J.A."/>
            <person name="Kallen N."/>
            <person name="Kersten P."/>
            <person name="Kohler A."/>
            <person name="Kuees U."/>
            <person name="Kumar T.K.A."/>
            <person name="Kuo A."/>
            <person name="LaButti K."/>
            <person name="Larrondo L.F."/>
            <person name="Lindquist E."/>
            <person name="Ling A."/>
            <person name="Lombard V."/>
            <person name="Lucas S."/>
            <person name="Lundell T."/>
            <person name="Martin R."/>
            <person name="McLaughlin D.J."/>
            <person name="Morgenstern I."/>
            <person name="Morin E."/>
            <person name="Murat C."/>
            <person name="Nagy L.G."/>
            <person name="Nolan M."/>
            <person name="Ohm R.A."/>
            <person name="Patyshakuliyeva A."/>
            <person name="Rokas A."/>
            <person name="Ruiz-Duenas F.J."/>
            <person name="Sabat G."/>
            <person name="Salamov A."/>
            <person name="Samejima M."/>
            <person name="Schmutz J."/>
            <person name="Slot J.C."/>
            <person name="St John F."/>
            <person name="Stenlid J."/>
            <person name="Sun H."/>
            <person name="Sun S."/>
            <person name="Syed K."/>
            <person name="Tsang A."/>
            <person name="Wiebenga A."/>
            <person name="Young D."/>
            <person name="Pisabarro A."/>
            <person name="Eastwood D.C."/>
            <person name="Martin F."/>
            <person name="Cullen D."/>
            <person name="Grigoriev I.V."/>
            <person name="Hibbett D.S."/>
        </authorList>
    </citation>
    <scope>NUCLEOTIDE SEQUENCE</scope>
    <source>
        <strain evidence="8">FP-58527</strain>
    </source>
</reference>
<keyword evidence="4" id="KW-0645">Protease</keyword>
<dbReference type="STRING" id="743788.S8EG25"/>
<feature type="signal peptide" evidence="5">
    <location>
        <begin position="1"/>
        <end position="20"/>
    </location>
</feature>
<dbReference type="InterPro" id="IPR021109">
    <property type="entry name" value="Peptidase_aspartic_dom_sf"/>
</dbReference>
<organism evidence="7 8">
    <name type="scientific">Fomitopsis schrenkii</name>
    <name type="common">Brown rot fungus</name>
    <dbReference type="NCBI Taxonomy" id="2126942"/>
    <lineage>
        <taxon>Eukaryota</taxon>
        <taxon>Fungi</taxon>
        <taxon>Dikarya</taxon>
        <taxon>Basidiomycota</taxon>
        <taxon>Agaricomycotina</taxon>
        <taxon>Agaricomycetes</taxon>
        <taxon>Polyporales</taxon>
        <taxon>Fomitopsis</taxon>
    </lineage>
</organism>